<reference evidence="6 7" key="1">
    <citation type="journal article" date="2019" name="Int. J. Syst. Evol. Microbiol.">
        <title>The Global Catalogue of Microorganisms (GCM) 10K type strain sequencing project: providing services to taxonomists for standard genome sequencing and annotation.</title>
        <authorList>
            <consortium name="The Broad Institute Genomics Platform"/>
            <consortium name="The Broad Institute Genome Sequencing Center for Infectious Disease"/>
            <person name="Wu L."/>
            <person name="Ma J."/>
        </authorList>
    </citation>
    <scope>NUCLEOTIDE SEQUENCE [LARGE SCALE GENOMIC DNA]</scope>
    <source>
        <strain evidence="6 7">PSR21</strain>
    </source>
</reference>
<feature type="binding site" evidence="4">
    <location>
        <position position="169"/>
    </location>
    <ligand>
        <name>Mn(2+)</name>
        <dbReference type="ChEBI" id="CHEBI:29035"/>
        <label>1</label>
    </ligand>
</feature>
<evidence type="ECO:0000256" key="1">
    <source>
        <dbReference type="ARBA" id="ARBA00009227"/>
    </source>
</evidence>
<dbReference type="GO" id="GO:0016787">
    <property type="term" value="F:hydrolase activity"/>
    <property type="evidence" value="ECO:0007669"/>
    <property type="project" value="UniProtKB-KW"/>
</dbReference>
<feature type="binding site" evidence="4">
    <location>
        <position position="173"/>
    </location>
    <ligand>
        <name>Mn(2+)</name>
        <dbReference type="ChEBI" id="CHEBI:29035"/>
        <label>1</label>
    </ligand>
</feature>
<comment type="similarity">
    <text evidence="1">Belongs to the arginase family. Agmatinase subfamily.</text>
</comment>
<dbReference type="PANTHER" id="PTHR11358">
    <property type="entry name" value="ARGINASE/AGMATINASE"/>
    <property type="match status" value="1"/>
</dbReference>
<evidence type="ECO:0000256" key="4">
    <source>
        <dbReference type="PIRSR" id="PIRSR036979-1"/>
    </source>
</evidence>
<evidence type="ECO:0000256" key="5">
    <source>
        <dbReference type="RuleBase" id="RU003684"/>
    </source>
</evidence>
<feature type="binding site" evidence="4">
    <location>
        <position position="264"/>
    </location>
    <ligand>
        <name>Mn(2+)</name>
        <dbReference type="ChEBI" id="CHEBI:29035"/>
        <label>1</label>
    </ligand>
</feature>
<dbReference type="InterPro" id="IPR023696">
    <property type="entry name" value="Ureohydrolase_dom_sf"/>
</dbReference>
<dbReference type="CDD" id="cd09990">
    <property type="entry name" value="Agmatinase-like"/>
    <property type="match status" value="1"/>
</dbReference>
<dbReference type="Pfam" id="PF00491">
    <property type="entry name" value="Arginase"/>
    <property type="match status" value="1"/>
</dbReference>
<dbReference type="PIRSF" id="PIRSF036979">
    <property type="entry name" value="Arginase"/>
    <property type="match status" value="1"/>
</dbReference>
<keyword evidence="3 5" id="KW-0378">Hydrolase</keyword>
<keyword evidence="2 4" id="KW-0479">Metal-binding</keyword>
<feature type="binding site" evidence="4">
    <location>
        <position position="171"/>
    </location>
    <ligand>
        <name>Mn(2+)</name>
        <dbReference type="ChEBI" id="CHEBI:29035"/>
        <label>1</label>
    </ligand>
</feature>
<evidence type="ECO:0000313" key="6">
    <source>
        <dbReference type="EMBL" id="MFC7318191.1"/>
    </source>
</evidence>
<gene>
    <name evidence="6" type="ORF">ACFQPE_15515</name>
</gene>
<dbReference type="AlphaFoldDB" id="A0ABD6ADE2"/>
<dbReference type="InterPro" id="IPR006035">
    <property type="entry name" value="Ureohydrolase"/>
</dbReference>
<protein>
    <submittedName>
        <fullName evidence="6">Agmatinase family protein</fullName>
    </submittedName>
</protein>
<dbReference type="PANTHER" id="PTHR11358:SF26">
    <property type="entry name" value="GUANIDINO ACID HYDROLASE, MITOCHONDRIAL"/>
    <property type="match status" value="1"/>
</dbReference>
<organism evidence="6 7">
    <name type="scientific">Halomarina halobia</name>
    <dbReference type="NCBI Taxonomy" id="3033386"/>
    <lineage>
        <taxon>Archaea</taxon>
        <taxon>Methanobacteriati</taxon>
        <taxon>Methanobacteriota</taxon>
        <taxon>Stenosarchaea group</taxon>
        <taxon>Halobacteria</taxon>
        <taxon>Halobacteriales</taxon>
        <taxon>Natronomonadaceae</taxon>
        <taxon>Halomarina</taxon>
    </lineage>
</organism>
<dbReference type="PROSITE" id="PS01053">
    <property type="entry name" value="ARGINASE_1"/>
    <property type="match status" value="1"/>
</dbReference>
<proteinExistence type="inferred from homology"/>
<dbReference type="SUPFAM" id="SSF52768">
    <property type="entry name" value="Arginase/deacetylase"/>
    <property type="match status" value="1"/>
</dbReference>
<comment type="caution">
    <text evidence="6">The sequence shown here is derived from an EMBL/GenBank/DDBJ whole genome shotgun (WGS) entry which is preliminary data.</text>
</comment>
<dbReference type="Gene3D" id="3.40.800.10">
    <property type="entry name" value="Ureohydrolase domain"/>
    <property type="match status" value="1"/>
</dbReference>
<sequence>MDDNPSTRATRFREANPGSNVELAYAGVSTFLKAPYRRVDEVETEDVGVMGIPYDGAVSNRPGARYGPSAIREASGWWAYLYGYKGGLTNMQTEKQVDFGALSIADCGDVPVFPMDRERTAESIEAHVATLSERAFPVLLGGDHYCTYPSFCGFAEGTAATTVGLVQIDAHTDTVEESAVFGEHFHGSSTSLIANSKYSDYEHVSQVAIRGYEAPSFFEFAEEVGLNLYTMRDIEQSGIASVIEDAIAAAAAEADVVYVTFDIDGVDPSVAPGTGTPVPGGLSAREALTAVEVIGASDAVGAFDVMEVAPTYDPTEGTQRLAANLLVTLLERKFAERVSESN</sequence>
<dbReference type="EMBL" id="JBHTBF010000003">
    <property type="protein sequence ID" value="MFC7318191.1"/>
    <property type="molecule type" value="Genomic_DNA"/>
</dbReference>
<evidence type="ECO:0000256" key="2">
    <source>
        <dbReference type="ARBA" id="ARBA00022723"/>
    </source>
</evidence>
<dbReference type="GeneID" id="79317636"/>
<dbReference type="PROSITE" id="PS51409">
    <property type="entry name" value="ARGINASE_2"/>
    <property type="match status" value="1"/>
</dbReference>
<feature type="binding site" evidence="4">
    <location>
        <position position="144"/>
    </location>
    <ligand>
        <name>Mn(2+)</name>
        <dbReference type="ChEBI" id="CHEBI:29035"/>
        <label>1</label>
    </ligand>
</feature>
<keyword evidence="7" id="KW-1185">Reference proteome</keyword>
<dbReference type="RefSeq" id="WP_276306009.1">
    <property type="nucleotide sequence ID" value="NZ_CP119993.1"/>
</dbReference>
<dbReference type="GO" id="GO:0046872">
    <property type="term" value="F:metal ion binding"/>
    <property type="evidence" value="ECO:0007669"/>
    <property type="project" value="UniProtKB-KW"/>
</dbReference>
<evidence type="ECO:0000313" key="7">
    <source>
        <dbReference type="Proteomes" id="UP001596547"/>
    </source>
</evidence>
<accession>A0ABD6ADE2</accession>
<name>A0ABD6ADE2_9EURY</name>
<comment type="cofactor">
    <cofactor evidence="4">
        <name>Mn(2+)</name>
        <dbReference type="ChEBI" id="CHEBI:29035"/>
    </cofactor>
    <text evidence="4">Binds 2 manganese ions per subunit.</text>
</comment>
<dbReference type="PRINTS" id="PR00116">
    <property type="entry name" value="ARGINASE"/>
</dbReference>
<dbReference type="InterPro" id="IPR020855">
    <property type="entry name" value="Ureohydrolase_Mn_BS"/>
</dbReference>
<keyword evidence="4" id="KW-0464">Manganese</keyword>
<feature type="binding site" evidence="4">
    <location>
        <position position="262"/>
    </location>
    <ligand>
        <name>Mn(2+)</name>
        <dbReference type="ChEBI" id="CHEBI:29035"/>
        <label>1</label>
    </ligand>
</feature>
<evidence type="ECO:0000256" key="3">
    <source>
        <dbReference type="ARBA" id="ARBA00022801"/>
    </source>
</evidence>
<dbReference type="Proteomes" id="UP001596547">
    <property type="component" value="Unassembled WGS sequence"/>
</dbReference>